<proteinExistence type="inferred from homology"/>
<dbReference type="Gene3D" id="3.40.50.2300">
    <property type="match status" value="2"/>
</dbReference>
<evidence type="ECO:0000313" key="8">
    <source>
        <dbReference type="EMBL" id="NML47267.1"/>
    </source>
</evidence>
<dbReference type="EMBL" id="JABBFX010000003">
    <property type="protein sequence ID" value="NML47267.1"/>
    <property type="molecule type" value="Genomic_DNA"/>
</dbReference>
<feature type="domain" description="Leucine-binding protein" evidence="7">
    <location>
        <begin position="29"/>
        <end position="386"/>
    </location>
</feature>
<evidence type="ECO:0000256" key="1">
    <source>
        <dbReference type="ARBA" id="ARBA00010062"/>
    </source>
</evidence>
<feature type="compositionally biased region" description="Polar residues" evidence="5">
    <location>
        <begin position="368"/>
        <end position="381"/>
    </location>
</feature>
<evidence type="ECO:0000259" key="7">
    <source>
        <dbReference type="Pfam" id="PF13458"/>
    </source>
</evidence>
<evidence type="ECO:0000256" key="6">
    <source>
        <dbReference type="SAM" id="SignalP"/>
    </source>
</evidence>
<dbReference type="InterPro" id="IPR051010">
    <property type="entry name" value="BCAA_transport"/>
</dbReference>
<dbReference type="InterPro" id="IPR028081">
    <property type="entry name" value="Leu-bd"/>
</dbReference>
<dbReference type="RefSeq" id="WP_169421552.1">
    <property type="nucleotide sequence ID" value="NZ_JABBFX010000003.1"/>
</dbReference>
<dbReference type="InterPro" id="IPR028082">
    <property type="entry name" value="Peripla_BP_I"/>
</dbReference>
<dbReference type="PANTHER" id="PTHR30483:SF6">
    <property type="entry name" value="PERIPLASMIC BINDING PROTEIN OF ABC TRANSPORTER FOR NATURAL AMINO ACIDS"/>
    <property type="match status" value="1"/>
</dbReference>
<organism evidence="8 9">
    <name type="scientific">Ramlibacter agri</name>
    <dbReference type="NCBI Taxonomy" id="2728837"/>
    <lineage>
        <taxon>Bacteria</taxon>
        <taxon>Pseudomonadati</taxon>
        <taxon>Pseudomonadota</taxon>
        <taxon>Betaproteobacteria</taxon>
        <taxon>Burkholderiales</taxon>
        <taxon>Comamonadaceae</taxon>
        <taxon>Ramlibacter</taxon>
    </lineage>
</organism>
<dbReference type="AlphaFoldDB" id="A0A848H9W0"/>
<protein>
    <submittedName>
        <fullName evidence="8">ABC transporter substrate-binding protein</fullName>
    </submittedName>
</protein>
<dbReference type="Proteomes" id="UP000541185">
    <property type="component" value="Unassembled WGS sequence"/>
</dbReference>
<dbReference type="CDD" id="cd06343">
    <property type="entry name" value="PBP1_ABC_ligand_binding-like"/>
    <property type="match status" value="1"/>
</dbReference>
<keyword evidence="4" id="KW-0029">Amino-acid transport</keyword>
<comment type="similarity">
    <text evidence="1">Belongs to the leucine-binding protein family.</text>
</comment>
<dbReference type="SUPFAM" id="SSF53822">
    <property type="entry name" value="Periplasmic binding protein-like I"/>
    <property type="match status" value="1"/>
</dbReference>
<dbReference type="PANTHER" id="PTHR30483">
    <property type="entry name" value="LEUCINE-SPECIFIC-BINDING PROTEIN"/>
    <property type="match status" value="1"/>
</dbReference>
<dbReference type="Pfam" id="PF13458">
    <property type="entry name" value="Peripla_BP_6"/>
    <property type="match status" value="1"/>
</dbReference>
<evidence type="ECO:0000256" key="2">
    <source>
        <dbReference type="ARBA" id="ARBA00022448"/>
    </source>
</evidence>
<dbReference type="GO" id="GO:0006865">
    <property type="term" value="P:amino acid transport"/>
    <property type="evidence" value="ECO:0007669"/>
    <property type="project" value="UniProtKB-KW"/>
</dbReference>
<feature type="signal peptide" evidence="6">
    <location>
        <begin position="1"/>
        <end position="20"/>
    </location>
</feature>
<comment type="caution">
    <text evidence="8">The sequence shown here is derived from an EMBL/GenBank/DDBJ whole genome shotgun (WGS) entry which is preliminary data.</text>
</comment>
<feature type="region of interest" description="Disordered" evidence="5">
    <location>
        <begin position="368"/>
        <end position="394"/>
    </location>
</feature>
<keyword evidence="2" id="KW-0813">Transport</keyword>
<evidence type="ECO:0000256" key="3">
    <source>
        <dbReference type="ARBA" id="ARBA00022729"/>
    </source>
</evidence>
<keyword evidence="3 6" id="KW-0732">Signal</keyword>
<evidence type="ECO:0000256" key="5">
    <source>
        <dbReference type="SAM" id="MobiDB-lite"/>
    </source>
</evidence>
<reference evidence="8 9" key="1">
    <citation type="submission" date="2020-04" db="EMBL/GenBank/DDBJ databases">
        <title>Ramlibacter sp. G-1-2-2 isolated from soil.</title>
        <authorList>
            <person name="Dahal R.H."/>
        </authorList>
    </citation>
    <scope>NUCLEOTIDE SEQUENCE [LARGE SCALE GENOMIC DNA]</scope>
    <source>
        <strain evidence="8 9">G-1-2-2</strain>
    </source>
</reference>
<dbReference type="PRINTS" id="PR00337">
    <property type="entry name" value="LEUILEVALBP"/>
</dbReference>
<keyword evidence="9" id="KW-1185">Reference proteome</keyword>
<gene>
    <name evidence="8" type="ORF">HHL11_26200</name>
</gene>
<dbReference type="InterPro" id="IPR000709">
    <property type="entry name" value="Leu_Ile_Val-bd"/>
</dbReference>
<name>A0A848H9W0_9BURK</name>
<sequence length="394" mass="41138">MKLRKLLAASSLLLAAGAFAADPGVSDGSIKIGVHAALTGVASFVGQGGKVGIDTAVAEINAHGGVNGRKLEIVYVDDRGAPDGGVSAVRRLIDDDQVFMVFGAGPSASTVSVVPLFQQNGVPYYVSFASDPRVLEKFIPNIYSGATVPQKDAIGTYASFLARELKAKKVAMMVCDQPHCTSSAPILKGLLEKDGVSVTQVAYNSGDTDFTGQVAQVKGASPDAIFIFGLAPDEGRIVPRLKRGGLDKPIVTDVSGSDLTVLRMGGAAAEGYYTFWFGGPQFYDDNTGAMGKFHASIKANKIEQPANMPNLYTLMAYSDVYVVAEAMRKAGKDLTRAAFMKSLDTNIQGFVAGPPSWAQAAAIGSPRTFSASNHQGTSSATPVVAKGGSFKPAR</sequence>
<evidence type="ECO:0000256" key="4">
    <source>
        <dbReference type="ARBA" id="ARBA00022970"/>
    </source>
</evidence>
<feature type="chain" id="PRO_5032509272" evidence="6">
    <location>
        <begin position="21"/>
        <end position="394"/>
    </location>
</feature>
<evidence type="ECO:0000313" key="9">
    <source>
        <dbReference type="Proteomes" id="UP000541185"/>
    </source>
</evidence>
<accession>A0A848H9W0</accession>